<feature type="signal peptide" evidence="6">
    <location>
        <begin position="1"/>
        <end position="23"/>
    </location>
</feature>
<dbReference type="Pfam" id="PF00639">
    <property type="entry name" value="Rotamase"/>
    <property type="match status" value="1"/>
</dbReference>
<proteinExistence type="inferred from homology"/>
<dbReference type="PROSITE" id="PS50198">
    <property type="entry name" value="PPIC_PPIASE_2"/>
    <property type="match status" value="1"/>
</dbReference>
<gene>
    <name evidence="8" type="ORF">TrVE_jg13037</name>
</gene>
<dbReference type="InterPro" id="IPR023058">
    <property type="entry name" value="PPIase_PpiC_CS"/>
</dbReference>
<feature type="domain" description="PpiC" evidence="7">
    <location>
        <begin position="63"/>
        <end position="156"/>
    </location>
</feature>
<dbReference type="PANTHER" id="PTHR43629">
    <property type="entry name" value="PEPTIDYL-PROLYL CIS-TRANS ISOMERASE"/>
    <property type="match status" value="1"/>
</dbReference>
<evidence type="ECO:0000256" key="5">
    <source>
        <dbReference type="PROSITE-ProRule" id="PRU00278"/>
    </source>
</evidence>
<dbReference type="EMBL" id="BRXX01000357">
    <property type="protein sequence ID" value="GMI06884.1"/>
    <property type="molecule type" value="Genomic_DNA"/>
</dbReference>
<accession>A0A9W7CLM7</accession>
<feature type="chain" id="PRO_5041020170" description="Peptidyl-prolyl cis-trans isomerase" evidence="6">
    <location>
        <begin position="24"/>
        <end position="159"/>
    </location>
</feature>
<evidence type="ECO:0000256" key="6">
    <source>
        <dbReference type="RuleBase" id="RU363014"/>
    </source>
</evidence>
<sequence length="159" mass="17122">MSSKKCLGFLLLLVSVLCSATSAFAPAFVSAPSTKSNLPHRQEVSSLKMGFMDDLQGFVKKFTSSASASHILIKSDDGFSKLEKIKKDIGNDPIKFADAASEFSACPSRAKGGALGTFKPGQMVKEFNDVVFSDEVGVVHGPIKTQFGYHLILIDERND</sequence>
<dbReference type="InterPro" id="IPR046357">
    <property type="entry name" value="PPIase_dom_sf"/>
</dbReference>
<evidence type="ECO:0000313" key="9">
    <source>
        <dbReference type="Proteomes" id="UP001165160"/>
    </source>
</evidence>
<keyword evidence="5 6" id="KW-0413">Isomerase</keyword>
<comment type="subcellular location">
    <subcellularLocation>
        <location evidence="1">Cytoplasm</location>
    </subcellularLocation>
</comment>
<dbReference type="PROSITE" id="PS01096">
    <property type="entry name" value="PPIC_PPIASE_1"/>
    <property type="match status" value="1"/>
</dbReference>
<dbReference type="Proteomes" id="UP001165160">
    <property type="component" value="Unassembled WGS sequence"/>
</dbReference>
<organism evidence="8 9">
    <name type="scientific">Triparma verrucosa</name>
    <dbReference type="NCBI Taxonomy" id="1606542"/>
    <lineage>
        <taxon>Eukaryota</taxon>
        <taxon>Sar</taxon>
        <taxon>Stramenopiles</taxon>
        <taxon>Ochrophyta</taxon>
        <taxon>Bolidophyceae</taxon>
        <taxon>Parmales</taxon>
        <taxon>Triparmaceae</taxon>
        <taxon>Triparma</taxon>
    </lineage>
</organism>
<dbReference type="PANTHER" id="PTHR43629:SF2">
    <property type="entry name" value="RHODANESE-LIKE_PPIC DOMAIN-CONTAINING PROTEIN 12, CHLOROPLASTIC"/>
    <property type="match status" value="1"/>
</dbReference>
<comment type="caution">
    <text evidence="8">The sequence shown here is derived from an EMBL/GenBank/DDBJ whole genome shotgun (WGS) entry which is preliminary data.</text>
</comment>
<name>A0A9W7CLM7_9STRA</name>
<keyword evidence="5 6" id="KW-0697">Rotamase</keyword>
<comment type="similarity">
    <text evidence="2">Belongs to the PpiC/parvulin rotamase family.</text>
</comment>
<evidence type="ECO:0000259" key="7">
    <source>
        <dbReference type="PROSITE" id="PS50198"/>
    </source>
</evidence>
<evidence type="ECO:0000256" key="2">
    <source>
        <dbReference type="ARBA" id="ARBA00007656"/>
    </source>
</evidence>
<dbReference type="GO" id="GO:0003755">
    <property type="term" value="F:peptidyl-prolyl cis-trans isomerase activity"/>
    <property type="evidence" value="ECO:0007669"/>
    <property type="project" value="UniProtKB-UniRule"/>
</dbReference>
<dbReference type="AlphaFoldDB" id="A0A9W7CLM7"/>
<evidence type="ECO:0000256" key="4">
    <source>
        <dbReference type="ARBA" id="ARBA00046231"/>
    </source>
</evidence>
<dbReference type="SUPFAM" id="SSF54534">
    <property type="entry name" value="FKBP-like"/>
    <property type="match status" value="1"/>
</dbReference>
<comment type="function">
    <text evidence="4">PPIases accelerate the folding of proteins. It prefers amino acid residues with hydrophobic side chains like leucine and phenylalanine in the P1 position of the peptides substrates.</text>
</comment>
<keyword evidence="6" id="KW-0732">Signal</keyword>
<dbReference type="InterPro" id="IPR052204">
    <property type="entry name" value="PpiC/parvulin_rotamase"/>
</dbReference>
<protein>
    <recommendedName>
        <fullName evidence="6">Peptidyl-prolyl cis-trans isomerase</fullName>
        <ecNumber evidence="6">5.2.1.8</ecNumber>
    </recommendedName>
</protein>
<reference evidence="9" key="1">
    <citation type="journal article" date="2023" name="Commun. Biol.">
        <title>Genome analysis of Parmales, the sister group of diatoms, reveals the evolutionary specialization of diatoms from phago-mixotrophs to photoautotrophs.</title>
        <authorList>
            <person name="Ban H."/>
            <person name="Sato S."/>
            <person name="Yoshikawa S."/>
            <person name="Yamada K."/>
            <person name="Nakamura Y."/>
            <person name="Ichinomiya M."/>
            <person name="Sato N."/>
            <person name="Blanc-Mathieu R."/>
            <person name="Endo H."/>
            <person name="Kuwata A."/>
            <person name="Ogata H."/>
        </authorList>
    </citation>
    <scope>NUCLEOTIDE SEQUENCE [LARGE SCALE GENOMIC DNA]</scope>
    <source>
        <strain evidence="9">NIES 3699</strain>
    </source>
</reference>
<dbReference type="Gene3D" id="3.10.50.40">
    <property type="match status" value="1"/>
</dbReference>
<keyword evidence="3" id="KW-0963">Cytoplasm</keyword>
<comment type="catalytic activity">
    <reaction evidence="6">
        <text>[protein]-peptidylproline (omega=180) = [protein]-peptidylproline (omega=0)</text>
        <dbReference type="Rhea" id="RHEA:16237"/>
        <dbReference type="Rhea" id="RHEA-COMP:10747"/>
        <dbReference type="Rhea" id="RHEA-COMP:10748"/>
        <dbReference type="ChEBI" id="CHEBI:83833"/>
        <dbReference type="ChEBI" id="CHEBI:83834"/>
        <dbReference type="EC" id="5.2.1.8"/>
    </reaction>
</comment>
<dbReference type="EC" id="5.2.1.8" evidence="6"/>
<evidence type="ECO:0000313" key="8">
    <source>
        <dbReference type="EMBL" id="GMI06884.1"/>
    </source>
</evidence>
<evidence type="ECO:0000256" key="3">
    <source>
        <dbReference type="ARBA" id="ARBA00022490"/>
    </source>
</evidence>
<dbReference type="InterPro" id="IPR000297">
    <property type="entry name" value="PPIase_PpiC"/>
</dbReference>
<keyword evidence="9" id="KW-1185">Reference proteome</keyword>
<dbReference type="GO" id="GO:0005737">
    <property type="term" value="C:cytoplasm"/>
    <property type="evidence" value="ECO:0007669"/>
    <property type="project" value="UniProtKB-SubCell"/>
</dbReference>
<evidence type="ECO:0000256" key="1">
    <source>
        <dbReference type="ARBA" id="ARBA00004496"/>
    </source>
</evidence>